<dbReference type="SUPFAM" id="SSF56112">
    <property type="entry name" value="Protein kinase-like (PK-like)"/>
    <property type="match status" value="1"/>
</dbReference>
<dbReference type="InterPro" id="IPR011009">
    <property type="entry name" value="Kinase-like_dom_sf"/>
</dbReference>
<organism evidence="7 8">
    <name type="scientific">Nonomuraea marmarensis</name>
    <dbReference type="NCBI Taxonomy" id="3351344"/>
    <lineage>
        <taxon>Bacteria</taxon>
        <taxon>Bacillati</taxon>
        <taxon>Actinomycetota</taxon>
        <taxon>Actinomycetes</taxon>
        <taxon>Streptosporangiales</taxon>
        <taxon>Streptosporangiaceae</taxon>
        <taxon>Nonomuraea</taxon>
    </lineage>
</organism>
<comment type="caution">
    <text evidence="7">The sequence shown here is derived from an EMBL/GenBank/DDBJ whole genome shotgun (WGS) entry which is preliminary data.</text>
</comment>
<dbReference type="Gene3D" id="1.10.510.10">
    <property type="entry name" value="Transferase(Phosphotransferase) domain 1"/>
    <property type="match status" value="1"/>
</dbReference>
<dbReference type="Proteomes" id="UP001603978">
    <property type="component" value="Unassembled WGS sequence"/>
</dbReference>
<feature type="compositionally biased region" description="Low complexity" evidence="5">
    <location>
        <begin position="542"/>
        <end position="562"/>
    </location>
</feature>
<keyword evidence="1" id="KW-0808">Transferase</keyword>
<feature type="compositionally biased region" description="Polar residues" evidence="5">
    <location>
        <begin position="425"/>
        <end position="450"/>
    </location>
</feature>
<evidence type="ECO:0000259" key="6">
    <source>
        <dbReference type="PROSITE" id="PS50011"/>
    </source>
</evidence>
<protein>
    <submittedName>
        <fullName evidence="7">Protein kinase</fullName>
    </submittedName>
</protein>
<sequence>MADTEPERIGGHEIVDRLGEGPRGVVHLGQESEGAARVAIKTLPGTDPEFVARLKRVAKVSSSYVARTLDAGTENGLSYVVREHVEGRSLAQAVAEDGPLTGDALDRLAVGMLTALTAVHLAGFAHRGLTPSNVILTGEGLRVTDIEIGDPAGEVGYRAPEQINGLQYGPYADVFAWAATVVFAGTGRAPFGHDAQAVLNAEPEVGELPEPLRQVVLAALAKDVAGRPTTYTALLRLLGDDNAPMPAAPIEGVPVPPPTLIGGQPVPAAEAPPAILPIQLSIEGARQPQAPLPQGPMVPMQPGPMDQGPMHPGPMQGPAGQGPVHQGTIGQGPVEQGPVQPVPAPQTWGPPQGHPQQGWTPPVVPRQGDGQARKPFPIGLVAGVTAVVLLSGLGLWGASQYSSNVTFAPAAAATKQAQPGDASADQGSVTGAPTQPQAEVTAPWATTPSPDDSGVGPMLLPSDGPTGTPEVPVLTSVPTPAPIATQPVVPTVTAQPTRTASSKPTKTAKPKATVTKTVQPSKTPTQSPTPTKKPTQEPEPTPTKTTQKPAPTKTTQKPAPTKSSAPVAKKNPYTATQVCGGGFSVQRQSSFSGGTTYQLWNNGTGQNCVVTIKSGTDVGKATPMSATLEVQGGGSQTDSGNFEYYAGPVKLSAKGKCVRYSGSSGSGSTSAGWGNCG</sequence>
<feature type="region of interest" description="Disordered" evidence="5">
    <location>
        <begin position="417"/>
        <end position="569"/>
    </location>
</feature>
<feature type="compositionally biased region" description="Low complexity" evidence="5">
    <location>
        <begin position="303"/>
        <end position="323"/>
    </location>
</feature>
<proteinExistence type="predicted"/>
<gene>
    <name evidence="7" type="ORF">ACFLIM_09465</name>
</gene>
<dbReference type="Pfam" id="PF00069">
    <property type="entry name" value="Pkinase"/>
    <property type="match status" value="1"/>
</dbReference>
<accession>A0ABW7A7V1</accession>
<dbReference type="CDD" id="cd14014">
    <property type="entry name" value="STKc_PknB_like"/>
    <property type="match status" value="1"/>
</dbReference>
<dbReference type="InterPro" id="IPR000719">
    <property type="entry name" value="Prot_kinase_dom"/>
</dbReference>
<dbReference type="RefSeq" id="WP_393164078.1">
    <property type="nucleotide sequence ID" value="NZ_JBICRM010000005.1"/>
</dbReference>
<keyword evidence="8" id="KW-1185">Reference proteome</keyword>
<dbReference type="PANTHER" id="PTHR43289">
    <property type="entry name" value="MITOGEN-ACTIVATED PROTEIN KINASE KINASE KINASE 20-RELATED"/>
    <property type="match status" value="1"/>
</dbReference>
<evidence type="ECO:0000256" key="1">
    <source>
        <dbReference type="ARBA" id="ARBA00022679"/>
    </source>
</evidence>
<evidence type="ECO:0000256" key="3">
    <source>
        <dbReference type="ARBA" id="ARBA00022777"/>
    </source>
</evidence>
<keyword evidence="2" id="KW-0547">Nucleotide-binding</keyword>
<dbReference type="GO" id="GO:0016301">
    <property type="term" value="F:kinase activity"/>
    <property type="evidence" value="ECO:0007669"/>
    <property type="project" value="UniProtKB-KW"/>
</dbReference>
<dbReference type="PROSITE" id="PS50011">
    <property type="entry name" value="PROTEIN_KINASE_DOM"/>
    <property type="match status" value="1"/>
</dbReference>
<dbReference type="PANTHER" id="PTHR43289:SF34">
    <property type="entry name" value="SERINE_THREONINE-PROTEIN KINASE YBDM-RELATED"/>
    <property type="match status" value="1"/>
</dbReference>
<evidence type="ECO:0000256" key="5">
    <source>
        <dbReference type="SAM" id="MobiDB-lite"/>
    </source>
</evidence>
<dbReference type="EMBL" id="JBICRM010000005">
    <property type="protein sequence ID" value="MFG1703411.1"/>
    <property type="molecule type" value="Genomic_DNA"/>
</dbReference>
<keyword evidence="3 7" id="KW-0418">Kinase</keyword>
<keyword evidence="4" id="KW-0067">ATP-binding</keyword>
<feature type="domain" description="Protein kinase" evidence="6">
    <location>
        <begin position="12"/>
        <end position="238"/>
    </location>
</feature>
<feature type="compositionally biased region" description="Pro residues" evidence="5">
    <location>
        <begin position="290"/>
        <end position="302"/>
    </location>
</feature>
<feature type="region of interest" description="Disordered" evidence="5">
    <location>
        <begin position="287"/>
        <end position="371"/>
    </location>
</feature>
<evidence type="ECO:0000256" key="2">
    <source>
        <dbReference type="ARBA" id="ARBA00022741"/>
    </source>
</evidence>
<feature type="compositionally biased region" description="Low complexity" evidence="5">
    <location>
        <begin position="499"/>
        <end position="533"/>
    </location>
</feature>
<evidence type="ECO:0000313" key="7">
    <source>
        <dbReference type="EMBL" id="MFG1703411.1"/>
    </source>
</evidence>
<evidence type="ECO:0000313" key="8">
    <source>
        <dbReference type="Proteomes" id="UP001603978"/>
    </source>
</evidence>
<dbReference type="Gene3D" id="3.30.200.20">
    <property type="entry name" value="Phosphorylase Kinase, domain 1"/>
    <property type="match status" value="1"/>
</dbReference>
<reference evidence="7 8" key="1">
    <citation type="submission" date="2024-10" db="EMBL/GenBank/DDBJ databases">
        <authorList>
            <person name="Topkara A.R."/>
            <person name="Saygin H."/>
        </authorList>
    </citation>
    <scope>NUCLEOTIDE SEQUENCE [LARGE SCALE GENOMIC DNA]</scope>
    <source>
        <strain evidence="7 8">M3C6</strain>
    </source>
</reference>
<evidence type="ECO:0000256" key="4">
    <source>
        <dbReference type="ARBA" id="ARBA00022840"/>
    </source>
</evidence>
<name>A0ABW7A7V1_9ACTN</name>